<dbReference type="SUPFAM" id="SSF53822">
    <property type="entry name" value="Periplasmic binding protein-like I"/>
    <property type="match status" value="1"/>
</dbReference>
<sequence>MATRVTIQDIANELQLSRNTVSKAINNTGVLADATREKILRKAAEMGYKQFAYLPLFQPESAASPADAPTNAPAEAEAQPGGKREIAMLTTCFLSSSHFSSMMLDRFQSEIHHLHYCMTIYRISPEELHQRRLPSAFDPERTAGIICFEVFDYDYAQMLCEQGIPILFADSPVTELKAPLKADLLYMDNHVEIQHFIQIMHQRGKDRIGFIGEIQHCQSFFERYAAYASAMTQLGLADSLKYCALEGLSPAYFEDALRAMLKTNGLPDVFICANDFVAIDAIRTLHNLGVSVPEDVWICGFDDSQEASVMTPRLTSIHIHGQIMGFTAADLLMTRIKEPSLNYRTVYTETNLILRESTGDYEAKV</sequence>
<dbReference type="Pfam" id="PF00356">
    <property type="entry name" value="LacI"/>
    <property type="match status" value="1"/>
</dbReference>
<dbReference type="EMBL" id="DWWN01000032">
    <property type="protein sequence ID" value="HJC45274.1"/>
    <property type="molecule type" value="Genomic_DNA"/>
</dbReference>
<keyword evidence="2 5" id="KW-0238">DNA-binding</keyword>
<evidence type="ECO:0000256" key="2">
    <source>
        <dbReference type="ARBA" id="ARBA00023125"/>
    </source>
</evidence>
<dbReference type="Gene3D" id="1.10.260.40">
    <property type="entry name" value="lambda repressor-like DNA-binding domains"/>
    <property type="match status" value="1"/>
</dbReference>
<dbReference type="PANTHER" id="PTHR30146">
    <property type="entry name" value="LACI-RELATED TRANSCRIPTIONAL REPRESSOR"/>
    <property type="match status" value="1"/>
</dbReference>
<feature type="domain" description="HTH lacI-type" evidence="4">
    <location>
        <begin position="5"/>
        <end position="49"/>
    </location>
</feature>
<dbReference type="InterPro" id="IPR010982">
    <property type="entry name" value="Lambda_DNA-bd_dom_sf"/>
</dbReference>
<dbReference type="GO" id="GO:0003700">
    <property type="term" value="F:DNA-binding transcription factor activity"/>
    <property type="evidence" value="ECO:0007669"/>
    <property type="project" value="TreeGrafter"/>
</dbReference>
<name>A0A9D2P806_9FIRM</name>
<dbReference type="GO" id="GO:0000976">
    <property type="term" value="F:transcription cis-regulatory region binding"/>
    <property type="evidence" value="ECO:0007669"/>
    <property type="project" value="TreeGrafter"/>
</dbReference>
<keyword evidence="1" id="KW-0805">Transcription regulation</keyword>
<proteinExistence type="predicted"/>
<dbReference type="Gene3D" id="3.40.50.2300">
    <property type="match status" value="2"/>
</dbReference>
<dbReference type="CDD" id="cd01392">
    <property type="entry name" value="HTH_LacI"/>
    <property type="match status" value="1"/>
</dbReference>
<organism evidence="5 6">
    <name type="scientific">Candidatus Faecalibacterium faecigallinarum</name>
    <dbReference type="NCBI Taxonomy" id="2838577"/>
    <lineage>
        <taxon>Bacteria</taxon>
        <taxon>Bacillati</taxon>
        <taxon>Bacillota</taxon>
        <taxon>Clostridia</taxon>
        <taxon>Eubacteriales</taxon>
        <taxon>Oscillospiraceae</taxon>
        <taxon>Faecalibacterium</taxon>
    </lineage>
</organism>
<reference evidence="5" key="2">
    <citation type="submission" date="2021-04" db="EMBL/GenBank/DDBJ databases">
        <authorList>
            <person name="Gilroy R."/>
        </authorList>
    </citation>
    <scope>NUCLEOTIDE SEQUENCE</scope>
    <source>
        <strain evidence="5">ChiSjej5B23-2810</strain>
    </source>
</reference>
<evidence type="ECO:0000256" key="1">
    <source>
        <dbReference type="ARBA" id="ARBA00023015"/>
    </source>
</evidence>
<gene>
    <name evidence="5" type="ORF">H9703_03945</name>
</gene>
<accession>A0A9D2P806</accession>
<reference evidence="5" key="1">
    <citation type="journal article" date="2021" name="PeerJ">
        <title>Extensive microbial diversity within the chicken gut microbiome revealed by metagenomics and culture.</title>
        <authorList>
            <person name="Gilroy R."/>
            <person name="Ravi A."/>
            <person name="Getino M."/>
            <person name="Pursley I."/>
            <person name="Horton D.L."/>
            <person name="Alikhan N.F."/>
            <person name="Baker D."/>
            <person name="Gharbi K."/>
            <person name="Hall N."/>
            <person name="Watson M."/>
            <person name="Adriaenssens E.M."/>
            <person name="Foster-Nyarko E."/>
            <person name="Jarju S."/>
            <person name="Secka A."/>
            <person name="Antonio M."/>
            <person name="Oren A."/>
            <person name="Chaudhuri R.R."/>
            <person name="La Ragione R."/>
            <person name="Hildebrand F."/>
            <person name="Pallen M.J."/>
        </authorList>
    </citation>
    <scope>NUCLEOTIDE SEQUENCE</scope>
    <source>
        <strain evidence="5">ChiSjej5B23-2810</strain>
    </source>
</reference>
<keyword evidence="3" id="KW-0804">Transcription</keyword>
<dbReference type="InterPro" id="IPR028082">
    <property type="entry name" value="Peripla_BP_I"/>
</dbReference>
<dbReference type="SUPFAM" id="SSF47413">
    <property type="entry name" value="lambda repressor-like DNA-binding domains"/>
    <property type="match status" value="1"/>
</dbReference>
<evidence type="ECO:0000313" key="5">
    <source>
        <dbReference type="EMBL" id="HJC45274.1"/>
    </source>
</evidence>
<dbReference type="AlphaFoldDB" id="A0A9D2P806"/>
<dbReference type="PANTHER" id="PTHR30146:SF109">
    <property type="entry name" value="HTH-TYPE TRANSCRIPTIONAL REGULATOR GALS"/>
    <property type="match status" value="1"/>
</dbReference>
<dbReference type="InterPro" id="IPR000843">
    <property type="entry name" value="HTH_LacI"/>
</dbReference>
<evidence type="ECO:0000259" key="4">
    <source>
        <dbReference type="PROSITE" id="PS50932"/>
    </source>
</evidence>
<dbReference type="SMART" id="SM00354">
    <property type="entry name" value="HTH_LACI"/>
    <property type="match status" value="1"/>
</dbReference>
<evidence type="ECO:0000313" key="6">
    <source>
        <dbReference type="Proteomes" id="UP000823906"/>
    </source>
</evidence>
<comment type="caution">
    <text evidence="5">The sequence shown here is derived from an EMBL/GenBank/DDBJ whole genome shotgun (WGS) entry which is preliminary data.</text>
</comment>
<dbReference type="Pfam" id="PF13377">
    <property type="entry name" value="Peripla_BP_3"/>
    <property type="match status" value="1"/>
</dbReference>
<dbReference type="Proteomes" id="UP000823906">
    <property type="component" value="Unassembled WGS sequence"/>
</dbReference>
<protein>
    <submittedName>
        <fullName evidence="5">LacI family DNA-binding transcriptional regulator</fullName>
    </submittedName>
</protein>
<dbReference type="PROSITE" id="PS50932">
    <property type="entry name" value="HTH_LACI_2"/>
    <property type="match status" value="1"/>
</dbReference>
<dbReference type="InterPro" id="IPR046335">
    <property type="entry name" value="LacI/GalR-like_sensor"/>
</dbReference>
<evidence type="ECO:0000256" key="3">
    <source>
        <dbReference type="ARBA" id="ARBA00023163"/>
    </source>
</evidence>